<keyword evidence="1" id="KW-0812">Transmembrane</keyword>
<feature type="transmembrane region" description="Helical" evidence="1">
    <location>
        <begin position="166"/>
        <end position="187"/>
    </location>
</feature>
<dbReference type="HOGENOM" id="CLU_1036704_0_0_2"/>
<dbReference type="EMBL" id="CP001719">
    <property type="protein sequence ID" value="ADC46453.1"/>
    <property type="molecule type" value="Genomic_DNA"/>
</dbReference>
<feature type="transmembrane region" description="Helical" evidence="1">
    <location>
        <begin position="6"/>
        <end position="27"/>
    </location>
</feature>
<keyword evidence="1" id="KW-0472">Membrane</keyword>
<evidence type="ECO:0000256" key="1">
    <source>
        <dbReference type="SAM" id="Phobius"/>
    </source>
</evidence>
<dbReference type="KEGG" id="mru:mru_0602"/>
<organism evidence="2 3">
    <name type="scientific">Methanobrevibacter ruminantium (strain ATCC 35063 / DSM 1093 / JCM 13430 / OCM 146 / M1)</name>
    <name type="common">Methanobacterium ruminantium</name>
    <dbReference type="NCBI Taxonomy" id="634498"/>
    <lineage>
        <taxon>Archaea</taxon>
        <taxon>Methanobacteriati</taxon>
        <taxon>Methanobacteriota</taxon>
        <taxon>Methanomada group</taxon>
        <taxon>Methanobacteria</taxon>
        <taxon>Methanobacteriales</taxon>
        <taxon>Methanobacteriaceae</taxon>
        <taxon>Methanobrevibacter</taxon>
    </lineage>
</organism>
<feature type="transmembrane region" description="Helical" evidence="1">
    <location>
        <begin position="113"/>
        <end position="131"/>
    </location>
</feature>
<dbReference type="GeneID" id="8770249"/>
<feature type="transmembrane region" description="Helical" evidence="1">
    <location>
        <begin position="56"/>
        <end position="74"/>
    </location>
</feature>
<dbReference type="RefSeq" id="WP_012955404.1">
    <property type="nucleotide sequence ID" value="NC_013790.1"/>
</dbReference>
<reference evidence="2 3" key="1">
    <citation type="journal article" date="2010" name="PLoS ONE">
        <title>The genome sequence of the rumen methanogen Methanobrevibacter ruminantium reveals new possibilities for controlling ruminant methane emissions.</title>
        <authorList>
            <person name="Leahy S.C."/>
            <person name="Kelly W.J."/>
            <person name="Altermann E."/>
            <person name="Ronimus R.S."/>
            <person name="Yeoman C.J."/>
            <person name="Pacheco D.M."/>
            <person name="Li D."/>
            <person name="Kong Z."/>
            <person name="McTavish S."/>
            <person name="Sang C."/>
            <person name="Lambie S.C."/>
            <person name="Janssen P.H."/>
            <person name="Dey D."/>
            <person name="Attwood G.T."/>
        </authorList>
    </citation>
    <scope>NUCLEOTIDE SEQUENCE [LARGE SCALE GENOMIC DNA]</scope>
    <source>
        <strain evidence="3">ATCC 35063 / DSM 1093 / JCM 13430 / OCM 146 / M1</strain>
    </source>
</reference>
<evidence type="ECO:0000313" key="2">
    <source>
        <dbReference type="EMBL" id="ADC46453.1"/>
    </source>
</evidence>
<name>D3E1P2_METRM</name>
<proteinExistence type="predicted"/>
<dbReference type="PATRIC" id="fig|634498.28.peg.605"/>
<dbReference type="Proteomes" id="UP000008680">
    <property type="component" value="Chromosome"/>
</dbReference>
<dbReference type="AlphaFoldDB" id="D3E1P2"/>
<protein>
    <submittedName>
        <fullName evidence="2">Uncharacterized protein</fullName>
    </submittedName>
</protein>
<feature type="transmembrane region" description="Helical" evidence="1">
    <location>
        <begin position="223"/>
        <end position="245"/>
    </location>
</feature>
<feature type="transmembrane region" description="Helical" evidence="1">
    <location>
        <begin position="86"/>
        <end position="106"/>
    </location>
</feature>
<evidence type="ECO:0000313" key="3">
    <source>
        <dbReference type="Proteomes" id="UP000008680"/>
    </source>
</evidence>
<accession>D3E1P2</accession>
<keyword evidence="3" id="KW-1185">Reference proteome</keyword>
<sequence>MDIFNYIFQIIVSVLIFAAIFAVGILLRDKIVHKLNFFVNPQNYLPEEEIQTLKQVYYLILILILVVCILNFFFDNNIILPNSPEFYVFNSFLDIIVSVYIAIIIYDGSKKSKILLIFLIPIPSIAFLLFGESLIEYWDFVRIPALLYIMKIFYDKFHIYTDKYNLEKSILLLFSIVFISFIITLVAENEDPLNALVMVSNAFTSKGYTILGESTIGKIDSIFLVWGGYIISGAATATLTAAILIKHFNAKIEKFDEKFEELEKLISE</sequence>
<gene>
    <name evidence="2" type="ordered locus">mru_0602</name>
</gene>
<keyword evidence="1" id="KW-1133">Transmembrane helix</keyword>